<reference evidence="1 2" key="1">
    <citation type="submission" date="2012-10" db="EMBL/GenBank/DDBJ databases">
        <authorList>
            <person name="Zafar N."/>
            <person name="Inman J."/>
            <person name="Hall N."/>
            <person name="Lorenzi H."/>
            <person name="Caler E."/>
        </authorList>
    </citation>
    <scope>NUCLEOTIDE SEQUENCE [LARGE SCALE GENOMIC DNA]</scope>
    <source>
        <strain evidence="1 2">IP1</strain>
    </source>
</reference>
<sequence>SWRRFASGRLIQTGKSTSFNPKKFLNLKMRNRSSNRNVEAFENLYPILIIFIGKKIHNIIKSAIENIQL</sequence>
<gene>
    <name evidence="1" type="ORF">EIN_484970</name>
</gene>
<accession>A0A0A1U7T3</accession>
<dbReference type="EMBL" id="KB206670">
    <property type="protein sequence ID" value="ELP89145.1"/>
    <property type="molecule type" value="Genomic_DNA"/>
</dbReference>
<dbReference type="GeneID" id="14888150"/>
<name>A0A0A1U7T3_ENTIV</name>
<evidence type="ECO:0000313" key="1">
    <source>
        <dbReference type="EMBL" id="ELP89145.1"/>
    </source>
</evidence>
<keyword evidence="2" id="KW-1185">Reference proteome</keyword>
<dbReference type="RefSeq" id="XP_004255916.1">
    <property type="nucleotide sequence ID" value="XM_004255868.1"/>
</dbReference>
<dbReference type="KEGG" id="eiv:EIN_484970"/>
<protein>
    <submittedName>
        <fullName evidence="1">Uncharacterized protein</fullName>
    </submittedName>
</protein>
<dbReference type="Proteomes" id="UP000014680">
    <property type="component" value="Unassembled WGS sequence"/>
</dbReference>
<dbReference type="VEuPathDB" id="AmoebaDB:EIN_484970"/>
<evidence type="ECO:0000313" key="2">
    <source>
        <dbReference type="Proteomes" id="UP000014680"/>
    </source>
</evidence>
<dbReference type="AlphaFoldDB" id="A0A0A1U7T3"/>
<feature type="non-terminal residue" evidence="1">
    <location>
        <position position="1"/>
    </location>
</feature>
<organism evidence="1 2">
    <name type="scientific">Entamoeba invadens IP1</name>
    <dbReference type="NCBI Taxonomy" id="370355"/>
    <lineage>
        <taxon>Eukaryota</taxon>
        <taxon>Amoebozoa</taxon>
        <taxon>Evosea</taxon>
        <taxon>Archamoebae</taxon>
        <taxon>Mastigamoebida</taxon>
        <taxon>Entamoebidae</taxon>
        <taxon>Entamoeba</taxon>
    </lineage>
</organism>
<proteinExistence type="predicted"/>